<dbReference type="Gene3D" id="2.60.120.620">
    <property type="entry name" value="q2cbj1_9rhob like domain"/>
    <property type="match status" value="1"/>
</dbReference>
<accession>W2YK63</accession>
<evidence type="ECO:0000313" key="1">
    <source>
        <dbReference type="EMBL" id="ETP35445.1"/>
    </source>
</evidence>
<dbReference type="Proteomes" id="UP000018948">
    <property type="component" value="Unassembled WGS sequence"/>
</dbReference>
<gene>
    <name evidence="1" type="ORF">F442_16375</name>
</gene>
<dbReference type="OrthoDB" id="27483at2759"/>
<dbReference type="AlphaFoldDB" id="W2YK63"/>
<protein>
    <submittedName>
        <fullName evidence="1">Uncharacterized protein</fullName>
    </submittedName>
</protein>
<proteinExistence type="predicted"/>
<dbReference type="PANTHER" id="PTHR33099:SF7">
    <property type="entry name" value="MYND-TYPE DOMAIN-CONTAINING PROTEIN"/>
    <property type="match status" value="1"/>
</dbReference>
<organism evidence="1 2">
    <name type="scientific">Phytophthora nicotianae P10297</name>
    <dbReference type="NCBI Taxonomy" id="1317064"/>
    <lineage>
        <taxon>Eukaryota</taxon>
        <taxon>Sar</taxon>
        <taxon>Stramenopiles</taxon>
        <taxon>Oomycota</taxon>
        <taxon>Peronosporomycetes</taxon>
        <taxon>Peronosporales</taxon>
        <taxon>Peronosporaceae</taxon>
        <taxon>Phytophthora</taxon>
    </lineage>
</organism>
<dbReference type="PANTHER" id="PTHR33099">
    <property type="entry name" value="FE2OG DIOXYGENASE DOMAIN-CONTAINING PROTEIN"/>
    <property type="match status" value="1"/>
</dbReference>
<sequence length="432" mass="48762">MEDKDDTRWELTADQLWMKNPEWNRKIGDLGVAIGEKLGFQDVLLGIILSKLVVYAPGAHIKKQKDGEEQKDVVASLVVQLSSLHEGGNLVVFDDEDTTQKYRFDFGKSTRKAAFNPSYAVYVAGAEYELEEVQKGYRVVLEYSIRLPSGETVAPVNQSRRFLQRELKEAIEDFGQTNGTFALLLANDNGPDERFEMEGSQRMIGVDRARFQALQKANSFVSDDKKVKSYIARIEHTAKVVKDLGGDDNSALYRSYPRIPLRGIGAEESRWKLRRRSESVMWFTTIGKMLQQRDLEYPNDTLGWTSTMNFLNPDRTSSRSTWGKYVSRDELVVVTTIKYKAYAVVGWHFAHDLRNTAHLFGEDAALSLIITDKHVNASKMRSFLNIATGNEENDGDQNDSISPLHDVLPTYVQGSCCSWGCGVGVAIFYPIL</sequence>
<name>W2YK63_PHYNI</name>
<comment type="caution">
    <text evidence="1">The sequence shown here is derived from an EMBL/GenBank/DDBJ whole genome shotgun (WGS) entry which is preliminary data.</text>
</comment>
<evidence type="ECO:0000313" key="2">
    <source>
        <dbReference type="Proteomes" id="UP000018948"/>
    </source>
</evidence>
<dbReference type="EMBL" id="ANIY01003434">
    <property type="protein sequence ID" value="ETP35445.1"/>
    <property type="molecule type" value="Genomic_DNA"/>
</dbReference>
<reference evidence="1 2" key="1">
    <citation type="submission" date="2013-11" db="EMBL/GenBank/DDBJ databases">
        <title>The Genome Sequence of Phytophthora parasitica P10297.</title>
        <authorList>
            <consortium name="The Broad Institute Genomics Platform"/>
            <person name="Russ C."/>
            <person name="Tyler B."/>
            <person name="Panabieres F."/>
            <person name="Shan W."/>
            <person name="Tripathy S."/>
            <person name="Grunwald N."/>
            <person name="Machado M."/>
            <person name="Johnson C.S."/>
            <person name="Walker B."/>
            <person name="Young S.K."/>
            <person name="Zeng Q."/>
            <person name="Gargeya S."/>
            <person name="Fitzgerald M."/>
            <person name="Haas B."/>
            <person name="Abouelleil A."/>
            <person name="Allen A.W."/>
            <person name="Alvarado L."/>
            <person name="Arachchi H.M."/>
            <person name="Berlin A.M."/>
            <person name="Chapman S.B."/>
            <person name="Gainer-Dewar J."/>
            <person name="Goldberg J."/>
            <person name="Griggs A."/>
            <person name="Gujja S."/>
            <person name="Hansen M."/>
            <person name="Howarth C."/>
            <person name="Imamovic A."/>
            <person name="Ireland A."/>
            <person name="Larimer J."/>
            <person name="McCowan C."/>
            <person name="Murphy C."/>
            <person name="Pearson M."/>
            <person name="Poon T.W."/>
            <person name="Priest M."/>
            <person name="Roberts A."/>
            <person name="Saif S."/>
            <person name="Shea T."/>
            <person name="Sisk P."/>
            <person name="Sykes S."/>
            <person name="Wortman J."/>
            <person name="Nusbaum C."/>
            <person name="Birren B."/>
        </authorList>
    </citation>
    <scope>NUCLEOTIDE SEQUENCE [LARGE SCALE GENOMIC DNA]</scope>
    <source>
        <strain evidence="1 2">P10297</strain>
    </source>
</reference>